<reference evidence="3" key="1">
    <citation type="submission" date="2023-10" db="EMBL/GenBank/DDBJ databases">
        <title>Characterization and genome sequence of Mycobacterium intracellulare ABSURDO, a novel pathogenic isolate with three colony morphotypes that vary in growth and acid-fastness.</title>
        <authorList>
            <person name="Jude B.A."/>
            <person name="Robinson R.T."/>
        </authorList>
    </citation>
    <scope>NUCLEOTIDE SEQUENCE</scope>
    <source>
        <strain evidence="3">ABSURDO Component B</strain>
    </source>
</reference>
<evidence type="ECO:0000256" key="1">
    <source>
        <dbReference type="ARBA" id="ARBA00022741"/>
    </source>
</evidence>
<keyword evidence="1" id="KW-0547">Nucleotide-binding</keyword>
<organism evidence="3 4">
    <name type="scientific">Mycobacterium intracellulare</name>
    <dbReference type="NCBI Taxonomy" id="1767"/>
    <lineage>
        <taxon>Bacteria</taxon>
        <taxon>Bacillati</taxon>
        <taxon>Actinomycetota</taxon>
        <taxon>Actinomycetes</taxon>
        <taxon>Mycobacteriales</taxon>
        <taxon>Mycobacteriaceae</taxon>
        <taxon>Mycobacterium</taxon>
        <taxon>Mycobacterium avium complex (MAC)</taxon>
    </lineage>
</organism>
<dbReference type="InterPro" id="IPR056098">
    <property type="entry name" value="Acb2/Tad1_hairpin"/>
</dbReference>
<evidence type="ECO:0000259" key="2">
    <source>
        <dbReference type="Pfam" id="PF24729"/>
    </source>
</evidence>
<name>A0AAE4R865_MYCIT</name>
<dbReference type="AlphaFoldDB" id="A0AAE4R865"/>
<dbReference type="Proteomes" id="UP001187143">
    <property type="component" value="Unassembled WGS sequence"/>
</dbReference>
<evidence type="ECO:0000313" key="3">
    <source>
        <dbReference type="EMBL" id="MDV7010780.1"/>
    </source>
</evidence>
<proteinExistence type="predicted"/>
<accession>A0AAE4R865</accession>
<comment type="caution">
    <text evidence="3">The sequence shown here is derived from an EMBL/GenBank/DDBJ whole genome shotgun (WGS) entry which is preliminary data.</text>
</comment>
<dbReference type="EMBL" id="JAWLLD010000001">
    <property type="protein sequence ID" value="MDV7010780.1"/>
    <property type="molecule type" value="Genomic_DNA"/>
</dbReference>
<sequence>MSYNVERAFGYYDEPVVDENLLDESVERFRDLARFIIDYFPANRERALALTNLEQAWSWVDGSASSVGVE</sequence>
<evidence type="ECO:0000313" key="4">
    <source>
        <dbReference type="Proteomes" id="UP001187143"/>
    </source>
</evidence>
<dbReference type="RefSeq" id="WP_317727089.1">
    <property type="nucleotide sequence ID" value="NZ_JAWLLC010000002.1"/>
</dbReference>
<feature type="domain" description="Acb2/Tad1 hairpin" evidence="2">
    <location>
        <begin position="28"/>
        <end position="59"/>
    </location>
</feature>
<protein>
    <recommendedName>
        <fullName evidence="2">Acb2/Tad1 hairpin domain-containing protein</fullName>
    </recommendedName>
</protein>
<dbReference type="Pfam" id="PF24729">
    <property type="entry name" value="Acb2_Tad1_hairpin"/>
    <property type="match status" value="1"/>
</dbReference>
<gene>
    <name evidence="3" type="ORF">R4F53_00465</name>
</gene>